<dbReference type="EMBL" id="CP036279">
    <property type="protein sequence ID" value="QDU64890.1"/>
    <property type="molecule type" value="Genomic_DNA"/>
</dbReference>
<evidence type="ECO:0000256" key="4">
    <source>
        <dbReference type="ARBA" id="ARBA00022679"/>
    </source>
</evidence>
<feature type="transmembrane region" description="Helical" evidence="9">
    <location>
        <begin position="49"/>
        <end position="66"/>
    </location>
</feature>
<organism evidence="11 12">
    <name type="scientific">Kolteria novifilia</name>
    <dbReference type="NCBI Taxonomy" id="2527975"/>
    <lineage>
        <taxon>Bacteria</taxon>
        <taxon>Pseudomonadati</taxon>
        <taxon>Planctomycetota</taxon>
        <taxon>Planctomycetia</taxon>
        <taxon>Kolteriales</taxon>
        <taxon>Kolteriaceae</taxon>
        <taxon>Kolteria</taxon>
    </lineage>
</organism>
<gene>
    <name evidence="11" type="primary">arnT_10</name>
    <name evidence="11" type="ORF">Pan216_57840</name>
</gene>
<evidence type="ECO:0000256" key="9">
    <source>
        <dbReference type="SAM" id="Phobius"/>
    </source>
</evidence>
<keyword evidence="4 11" id="KW-0808">Transferase</keyword>
<protein>
    <submittedName>
        <fullName evidence="11">Undecaprenyl phosphate-alpha-4-amino-4-deoxy-L-arabinose arabinosyl transferase</fullName>
        <ecNumber evidence="11">2.4.2.43</ecNumber>
    </submittedName>
</protein>
<dbReference type="OrthoDB" id="9815691at2"/>
<dbReference type="GO" id="GO:0009103">
    <property type="term" value="P:lipopolysaccharide biosynthetic process"/>
    <property type="evidence" value="ECO:0007669"/>
    <property type="project" value="UniProtKB-ARBA"/>
</dbReference>
<dbReference type="InterPro" id="IPR038731">
    <property type="entry name" value="RgtA/B/C-like"/>
</dbReference>
<evidence type="ECO:0000259" key="10">
    <source>
        <dbReference type="Pfam" id="PF13231"/>
    </source>
</evidence>
<keyword evidence="7 9" id="KW-0472">Membrane</keyword>
<proteinExistence type="predicted"/>
<keyword evidence="5 9" id="KW-0812">Transmembrane</keyword>
<evidence type="ECO:0000256" key="1">
    <source>
        <dbReference type="ARBA" id="ARBA00004651"/>
    </source>
</evidence>
<evidence type="ECO:0000313" key="12">
    <source>
        <dbReference type="Proteomes" id="UP000317093"/>
    </source>
</evidence>
<dbReference type="GO" id="GO:0010041">
    <property type="term" value="P:response to iron(III) ion"/>
    <property type="evidence" value="ECO:0007669"/>
    <property type="project" value="TreeGrafter"/>
</dbReference>
<evidence type="ECO:0000256" key="3">
    <source>
        <dbReference type="ARBA" id="ARBA00022676"/>
    </source>
</evidence>
<feature type="transmembrane region" description="Helical" evidence="9">
    <location>
        <begin position="154"/>
        <end position="172"/>
    </location>
</feature>
<feature type="transmembrane region" description="Helical" evidence="9">
    <location>
        <begin position="525"/>
        <end position="546"/>
    </location>
</feature>
<feature type="transmembrane region" description="Helical" evidence="9">
    <location>
        <begin position="362"/>
        <end position="386"/>
    </location>
</feature>
<keyword evidence="3 11" id="KW-0328">Glycosyltransferase</keyword>
<evidence type="ECO:0000256" key="7">
    <source>
        <dbReference type="ARBA" id="ARBA00023136"/>
    </source>
</evidence>
<feature type="transmembrane region" description="Helical" evidence="9">
    <location>
        <begin position="423"/>
        <end position="440"/>
    </location>
</feature>
<dbReference type="KEGG" id="knv:Pan216_57840"/>
<feature type="transmembrane region" description="Helical" evidence="9">
    <location>
        <begin position="126"/>
        <end position="147"/>
    </location>
</feature>
<comment type="subcellular location">
    <subcellularLocation>
        <location evidence="1">Cell membrane</location>
        <topology evidence="1">Multi-pass membrane protein</topology>
    </subcellularLocation>
</comment>
<dbReference type="InterPro" id="IPR050297">
    <property type="entry name" value="LipidA_mod_glycosyltrf_83"/>
</dbReference>
<name>A0A518BD31_9BACT</name>
<keyword evidence="6 9" id="KW-1133">Transmembrane helix</keyword>
<keyword evidence="2" id="KW-1003">Cell membrane</keyword>
<feature type="region of interest" description="Disordered" evidence="8">
    <location>
        <begin position="451"/>
        <end position="506"/>
    </location>
</feature>
<dbReference type="GO" id="GO:0103015">
    <property type="term" value="F:4-amino-4-deoxy-L-arabinose transferase activity"/>
    <property type="evidence" value="ECO:0007669"/>
    <property type="project" value="UniProtKB-EC"/>
</dbReference>
<evidence type="ECO:0000256" key="2">
    <source>
        <dbReference type="ARBA" id="ARBA00022475"/>
    </source>
</evidence>
<feature type="transmembrane region" description="Helical" evidence="9">
    <location>
        <begin position="204"/>
        <end position="227"/>
    </location>
</feature>
<dbReference type="PANTHER" id="PTHR33908:SF3">
    <property type="entry name" value="UNDECAPRENYL PHOSPHATE-ALPHA-4-AMINO-4-DEOXY-L-ARABINOSE ARABINOSYL TRANSFERASE"/>
    <property type="match status" value="1"/>
</dbReference>
<reference evidence="11 12" key="1">
    <citation type="submission" date="2019-02" db="EMBL/GenBank/DDBJ databases">
        <title>Deep-cultivation of Planctomycetes and their phenomic and genomic characterization uncovers novel biology.</title>
        <authorList>
            <person name="Wiegand S."/>
            <person name="Jogler M."/>
            <person name="Boedeker C."/>
            <person name="Pinto D."/>
            <person name="Vollmers J."/>
            <person name="Rivas-Marin E."/>
            <person name="Kohn T."/>
            <person name="Peeters S.H."/>
            <person name="Heuer A."/>
            <person name="Rast P."/>
            <person name="Oberbeckmann S."/>
            <person name="Bunk B."/>
            <person name="Jeske O."/>
            <person name="Meyerdierks A."/>
            <person name="Storesund J.E."/>
            <person name="Kallscheuer N."/>
            <person name="Luecker S."/>
            <person name="Lage O.M."/>
            <person name="Pohl T."/>
            <person name="Merkel B.J."/>
            <person name="Hornburger P."/>
            <person name="Mueller R.-W."/>
            <person name="Bruemmer F."/>
            <person name="Labrenz M."/>
            <person name="Spormann A.M."/>
            <person name="Op den Camp H."/>
            <person name="Overmann J."/>
            <person name="Amann R."/>
            <person name="Jetten M.S.M."/>
            <person name="Mascher T."/>
            <person name="Medema M.H."/>
            <person name="Devos D.P."/>
            <person name="Kaster A.-K."/>
            <person name="Ovreas L."/>
            <person name="Rohde M."/>
            <person name="Galperin M.Y."/>
            <person name="Jogler C."/>
        </authorList>
    </citation>
    <scope>NUCLEOTIDE SEQUENCE [LARGE SCALE GENOMIC DNA]</scope>
    <source>
        <strain evidence="11 12">Pan216</strain>
    </source>
</reference>
<evidence type="ECO:0000313" key="11">
    <source>
        <dbReference type="EMBL" id="QDU64890.1"/>
    </source>
</evidence>
<evidence type="ECO:0000256" key="8">
    <source>
        <dbReference type="SAM" id="MobiDB-lite"/>
    </source>
</evidence>
<dbReference type="AlphaFoldDB" id="A0A518BD31"/>
<feature type="transmembrane region" description="Helical" evidence="9">
    <location>
        <begin position="299"/>
        <end position="319"/>
    </location>
</feature>
<sequence>MTRRRRVGKNQRSALEQQHLVASASAYHSNRLVSREQPEPNRHSRLTRFLIGATILVLLAEAYVVLTDPFPLLDPDESLYAVISHRMLTTGDWLTPIKQGKPFFDRPALGFWLLAGSEFLLGDHDAAYRLPGLLLGLVTVGAAWSIARQLLGRLAAAATAFVLATMTARVVISLAIGHDSLLVCLVTSTIAWGLAQRRAERHQLALAAATGLVMGLAILAKGLLGIVLPWLALGSWHLAARRWPRPIPLLIETSVALLVGGSWYALMHLEHPGYLHYFFIERHLLGFLSSGQRHGGKPAILYLPVLLIGAAPWIVLLGIRPNRGWRAGVLASWHDRRVRMALLWFGATIAFFALAGSRSPAYLLPAFIPLAILLGRALAGTLVTSYCQCQLDVTLRSLFVVIGLTAILVPAGAILGYGRPLPAAWWGVALLVGAGLVIWWRGCSLITSPWGEVGEQPDPGEGMIGTEGKEHLLGKNPLTPTPNPSPTGRGEQEAHSPTGRGEQEQSWWVKTHPTNETSDARHASWHLGAIAVGVAVFVAVANSLVLPEVAYRRSARSVVERLRTMDEFPQPVLWFNHVPPSARHYGKEITFRRVYYDDIQERPEVPTIFVSRDSRLGEVRPTPLLEGAREIDLGGKFHLFICGPEVLGSRVAEPRR</sequence>
<feature type="domain" description="Glycosyltransferase RgtA/B/C/D-like" evidence="10">
    <location>
        <begin position="105"/>
        <end position="258"/>
    </location>
</feature>
<dbReference type="GO" id="GO:0005886">
    <property type="term" value="C:plasma membrane"/>
    <property type="evidence" value="ECO:0007669"/>
    <property type="project" value="UniProtKB-SubCell"/>
</dbReference>
<accession>A0A518BD31</accession>
<dbReference type="Proteomes" id="UP000317093">
    <property type="component" value="Chromosome"/>
</dbReference>
<dbReference type="PANTHER" id="PTHR33908">
    <property type="entry name" value="MANNOSYLTRANSFERASE YKCB-RELATED"/>
    <property type="match status" value="1"/>
</dbReference>
<evidence type="ECO:0000256" key="6">
    <source>
        <dbReference type="ARBA" id="ARBA00022989"/>
    </source>
</evidence>
<feature type="transmembrane region" description="Helical" evidence="9">
    <location>
        <begin position="340"/>
        <end position="356"/>
    </location>
</feature>
<feature type="transmembrane region" description="Helical" evidence="9">
    <location>
        <begin position="247"/>
        <end position="267"/>
    </location>
</feature>
<keyword evidence="12" id="KW-1185">Reference proteome</keyword>
<evidence type="ECO:0000256" key="5">
    <source>
        <dbReference type="ARBA" id="ARBA00022692"/>
    </source>
</evidence>
<dbReference type="Pfam" id="PF13231">
    <property type="entry name" value="PMT_2"/>
    <property type="match status" value="1"/>
</dbReference>
<dbReference type="EC" id="2.4.2.43" evidence="11"/>
<feature type="transmembrane region" description="Helical" evidence="9">
    <location>
        <begin position="398"/>
        <end position="417"/>
    </location>
</feature>